<dbReference type="InterPro" id="IPR008979">
    <property type="entry name" value="Galactose-bd-like_sf"/>
</dbReference>
<dbReference type="SUPFAM" id="SSF49785">
    <property type="entry name" value="Galactose-binding domain-like"/>
    <property type="match status" value="2"/>
</dbReference>
<accession>A0A517SDJ8</accession>
<dbReference type="SUPFAM" id="SSF48208">
    <property type="entry name" value="Six-hairpin glycosidases"/>
    <property type="match status" value="1"/>
</dbReference>
<proteinExistence type="predicted"/>
<evidence type="ECO:0000259" key="1">
    <source>
        <dbReference type="PROSITE" id="PS50022"/>
    </source>
</evidence>
<dbReference type="GO" id="GO:0005975">
    <property type="term" value="P:carbohydrate metabolic process"/>
    <property type="evidence" value="ECO:0007669"/>
    <property type="project" value="InterPro"/>
</dbReference>
<dbReference type="OrthoDB" id="9763537at2"/>
<evidence type="ECO:0000313" key="3">
    <source>
        <dbReference type="Proteomes" id="UP000315700"/>
    </source>
</evidence>
<dbReference type="InParanoid" id="A0A517SDJ8"/>
<dbReference type="Pfam" id="PF00754">
    <property type="entry name" value="F5_F8_type_C"/>
    <property type="match status" value="1"/>
</dbReference>
<dbReference type="KEGG" id="ccos:Pan44_22290"/>
<dbReference type="InterPro" id="IPR008928">
    <property type="entry name" value="6-hairpin_glycosidase_sf"/>
</dbReference>
<dbReference type="PROSITE" id="PS50022">
    <property type="entry name" value="FA58C_3"/>
    <property type="match status" value="1"/>
</dbReference>
<keyword evidence="3" id="KW-1185">Reference proteome</keyword>
<dbReference type="InterPro" id="IPR000421">
    <property type="entry name" value="FA58C"/>
</dbReference>
<dbReference type="Gene3D" id="2.60.120.260">
    <property type="entry name" value="Galactose-binding domain-like"/>
    <property type="match status" value="1"/>
</dbReference>
<dbReference type="EMBL" id="CP036271">
    <property type="protein sequence ID" value="QDT54202.1"/>
    <property type="molecule type" value="Genomic_DNA"/>
</dbReference>
<dbReference type="RefSeq" id="WP_145030040.1">
    <property type="nucleotide sequence ID" value="NZ_CP036271.1"/>
</dbReference>
<organism evidence="2 3">
    <name type="scientific">Caulifigura coniformis</name>
    <dbReference type="NCBI Taxonomy" id="2527983"/>
    <lineage>
        <taxon>Bacteria</taxon>
        <taxon>Pseudomonadati</taxon>
        <taxon>Planctomycetota</taxon>
        <taxon>Planctomycetia</taxon>
        <taxon>Planctomycetales</taxon>
        <taxon>Planctomycetaceae</taxon>
        <taxon>Caulifigura</taxon>
    </lineage>
</organism>
<name>A0A517SDJ8_9PLAN</name>
<gene>
    <name evidence="2" type="ORF">Pan44_22290</name>
</gene>
<dbReference type="AlphaFoldDB" id="A0A517SDJ8"/>
<dbReference type="Proteomes" id="UP000315700">
    <property type="component" value="Chromosome"/>
</dbReference>
<evidence type="ECO:0000313" key="2">
    <source>
        <dbReference type="EMBL" id="QDT54202.1"/>
    </source>
</evidence>
<sequence>MAAYHNLDLNDAAGWTSFASGGACCRVEADGAALRVDYDFRGEKGFVGIRRPFGDRLPDPFSFAFRIRGDGPRNALEFKLADRSNENAWRWRDESFALTPGGDQLTLRESDIEFAWGPAGGGRLKKAGAIELVIAAGPGGKGTFWIEDLKLVDRSSRDVPVITASTHTRGGLPSHVWTNDLEHGWRPSADDGEPWLQFEFTEPREYGGLIIDWGPRPANRRFVVEASDNGRTWKALYRVSKSAGRRSFVPLPGGDSRFLRLSFAGTVDVRHIEFQSFDFAKSRDDLYFSMAKRSAKGSFPRYLVRQQSYWTCAGSPNGESSALLNEEGLVEPDRGTFSIEPFLKVAGRLVTWADVKRRVRLEPGGLAIPTAEWKGKTVGLETTLFATGAGDQATLFIRYRVKNLVEQPQRIMLFAAIRPHQVSPPWQKWKTIGGVSEIREIAWNQDAVVVNDDKRIVPLTKPATFGALTFDEGLLTDALASERLPGQDHVRDPHGLASAALGFALALSPGQTQTVCLAVPFGPASRKGSATVDRLAALDCDAQFEEAVRTLGEATDQVTFQLPAGVPTAAADTFRTAAGQILINRDGPALQPGPRRYTRSWIRDGAIMGAALARAGNASPLAEFVRWYAPFQRKDGFVPCCVDREGPDPLVEHDSHGQLIYAAMEAFRFSHDQKALKSLWPALRKAAAYLETLTQQQPKSTSPHHAATFGLLPESASHEGYLAQPVHSYWDDFWGIRGLMDAAMAATELGHPDDAKRFAGAADALSRATQASIRQVIQSRQLDYVPGSVEWADFDPTATANALDLFADTAGLPEEQLRAMFQLFVTDSRQRHRGDVPWKNYTAYEIRIVGALVRLGWREEAQEFLEFYLSDRRPRAWNQWPEISWRDPRSPGHLGDVPHTWIGAEYMLVFASLFAYERESDSSLVIAAGIPATWITSRGLAAQGLGTWYGRLNLRMRRRRSELEIEIGGELRMPPGGIVLRPPCSAPIESVEVDGRRFSRFTTDEVHLDRPAGTVTITFEHAVAIQTAPHPQVP</sequence>
<dbReference type="Gene3D" id="1.50.10.10">
    <property type="match status" value="1"/>
</dbReference>
<reference evidence="2 3" key="1">
    <citation type="submission" date="2019-02" db="EMBL/GenBank/DDBJ databases">
        <title>Deep-cultivation of Planctomycetes and their phenomic and genomic characterization uncovers novel biology.</title>
        <authorList>
            <person name="Wiegand S."/>
            <person name="Jogler M."/>
            <person name="Boedeker C."/>
            <person name="Pinto D."/>
            <person name="Vollmers J."/>
            <person name="Rivas-Marin E."/>
            <person name="Kohn T."/>
            <person name="Peeters S.H."/>
            <person name="Heuer A."/>
            <person name="Rast P."/>
            <person name="Oberbeckmann S."/>
            <person name="Bunk B."/>
            <person name="Jeske O."/>
            <person name="Meyerdierks A."/>
            <person name="Storesund J.E."/>
            <person name="Kallscheuer N."/>
            <person name="Luecker S."/>
            <person name="Lage O.M."/>
            <person name="Pohl T."/>
            <person name="Merkel B.J."/>
            <person name="Hornburger P."/>
            <person name="Mueller R.-W."/>
            <person name="Bruemmer F."/>
            <person name="Labrenz M."/>
            <person name="Spormann A.M."/>
            <person name="Op den Camp H."/>
            <person name="Overmann J."/>
            <person name="Amann R."/>
            <person name="Jetten M.S.M."/>
            <person name="Mascher T."/>
            <person name="Medema M.H."/>
            <person name="Devos D.P."/>
            <person name="Kaster A.-K."/>
            <person name="Ovreas L."/>
            <person name="Rohde M."/>
            <person name="Galperin M.Y."/>
            <person name="Jogler C."/>
        </authorList>
    </citation>
    <scope>NUCLEOTIDE SEQUENCE [LARGE SCALE GENOMIC DNA]</scope>
    <source>
        <strain evidence="2 3">Pan44</strain>
    </source>
</reference>
<feature type="domain" description="F5/8 type C" evidence="1">
    <location>
        <begin position="143"/>
        <end position="236"/>
    </location>
</feature>
<protein>
    <submittedName>
        <fullName evidence="2">F5/8 type C domain protein</fullName>
    </submittedName>
</protein>
<dbReference type="InterPro" id="IPR012341">
    <property type="entry name" value="6hp_glycosidase-like_sf"/>
</dbReference>